<reference evidence="4 6" key="1">
    <citation type="submission" date="2020-06" db="EMBL/GenBank/DDBJ databases">
        <title>Anoxygenic phototrophic Chloroflexota member uses a Type I reaction center.</title>
        <authorList>
            <person name="Tsuji J.M."/>
            <person name="Shaw N.A."/>
            <person name="Nagashima S."/>
            <person name="Venkiteswaran J."/>
            <person name="Schiff S.L."/>
            <person name="Hanada S."/>
            <person name="Tank M."/>
            <person name="Neufeld J.D."/>
        </authorList>
    </citation>
    <scope>NUCLEOTIDE SEQUENCE [LARGE SCALE GENOMIC DNA]</scope>
    <source>
        <strain evidence="4">L227-S17</strain>
    </source>
</reference>
<dbReference type="AlphaFoldDB" id="A0A8T7M1B1"/>
<dbReference type="Proteomes" id="UP001431572">
    <property type="component" value="Chromosome 1"/>
</dbReference>
<dbReference type="Pfam" id="PF07859">
    <property type="entry name" value="Abhydrolase_3"/>
    <property type="match status" value="1"/>
</dbReference>
<keyword evidence="2 4" id="KW-0378">Hydrolase</keyword>
<evidence type="ECO:0000313" key="4">
    <source>
        <dbReference type="EMBL" id="NWJ45391.1"/>
    </source>
</evidence>
<dbReference type="EMBL" id="CP128399">
    <property type="protein sequence ID" value="WJW67263.1"/>
    <property type="molecule type" value="Genomic_DNA"/>
</dbReference>
<proteinExistence type="inferred from homology"/>
<dbReference type="RefSeq" id="WP_341469162.1">
    <property type="nucleotide sequence ID" value="NZ_CP128399.1"/>
</dbReference>
<evidence type="ECO:0000313" key="6">
    <source>
        <dbReference type="Proteomes" id="UP000521676"/>
    </source>
</evidence>
<name>A0A8T7M1B1_9CHLR</name>
<evidence type="ECO:0000259" key="3">
    <source>
        <dbReference type="Pfam" id="PF07859"/>
    </source>
</evidence>
<gene>
    <name evidence="4" type="ORF">HXX08_05880</name>
    <name evidence="5" type="ORF">OZ401_000523</name>
</gene>
<organism evidence="4 6">
    <name type="scientific">Candidatus Chlorohelix allophototropha</name>
    <dbReference type="NCBI Taxonomy" id="3003348"/>
    <lineage>
        <taxon>Bacteria</taxon>
        <taxon>Bacillati</taxon>
        <taxon>Chloroflexota</taxon>
        <taxon>Chloroflexia</taxon>
        <taxon>Candidatus Chloroheliales</taxon>
        <taxon>Candidatus Chloroheliaceae</taxon>
        <taxon>Candidatus Chlorohelix</taxon>
    </lineage>
</organism>
<evidence type="ECO:0000313" key="5">
    <source>
        <dbReference type="EMBL" id="WJW67263.1"/>
    </source>
</evidence>
<dbReference type="Gene3D" id="3.40.50.1820">
    <property type="entry name" value="alpha/beta hydrolase"/>
    <property type="match status" value="1"/>
</dbReference>
<dbReference type="PANTHER" id="PTHR48081:SF8">
    <property type="entry name" value="ALPHA_BETA HYDROLASE FOLD-3 DOMAIN-CONTAINING PROTEIN-RELATED"/>
    <property type="match status" value="1"/>
</dbReference>
<evidence type="ECO:0000256" key="2">
    <source>
        <dbReference type="ARBA" id="ARBA00022801"/>
    </source>
</evidence>
<evidence type="ECO:0000313" key="7">
    <source>
        <dbReference type="Proteomes" id="UP001431572"/>
    </source>
</evidence>
<dbReference type="EMBL" id="JACATZ010000001">
    <property type="protein sequence ID" value="NWJ45391.1"/>
    <property type="molecule type" value="Genomic_DNA"/>
</dbReference>
<dbReference type="FunFam" id="3.40.50.1820:FF:000089">
    <property type="entry name" value="Alpha/beta hydrolase"/>
    <property type="match status" value="1"/>
</dbReference>
<dbReference type="Proteomes" id="UP000521676">
    <property type="component" value="Unassembled WGS sequence"/>
</dbReference>
<dbReference type="PROSITE" id="PS01173">
    <property type="entry name" value="LIPASE_GDXG_HIS"/>
    <property type="match status" value="1"/>
</dbReference>
<reference evidence="5" key="2">
    <citation type="journal article" date="2024" name="Nature">
        <title>Anoxygenic phototroph of the Chloroflexota uses a type I reaction centre.</title>
        <authorList>
            <person name="Tsuji J.M."/>
            <person name="Shaw N.A."/>
            <person name="Nagashima S."/>
            <person name="Venkiteswaran J.J."/>
            <person name="Schiff S.L."/>
            <person name="Watanabe T."/>
            <person name="Fukui M."/>
            <person name="Hanada S."/>
            <person name="Tank M."/>
            <person name="Neufeld J.D."/>
        </authorList>
    </citation>
    <scope>NUCLEOTIDE SEQUENCE</scope>
    <source>
        <strain evidence="5">L227-S17</strain>
    </source>
</reference>
<dbReference type="InterPro" id="IPR029058">
    <property type="entry name" value="AB_hydrolase_fold"/>
</dbReference>
<keyword evidence="7" id="KW-1185">Reference proteome</keyword>
<dbReference type="PANTHER" id="PTHR48081">
    <property type="entry name" value="AB HYDROLASE SUPERFAMILY PROTEIN C4A8.06C"/>
    <property type="match status" value="1"/>
</dbReference>
<dbReference type="InterPro" id="IPR013094">
    <property type="entry name" value="AB_hydrolase_3"/>
</dbReference>
<feature type="domain" description="Alpha/beta hydrolase fold-3" evidence="3">
    <location>
        <begin position="79"/>
        <end position="287"/>
    </location>
</feature>
<accession>A0A8T7M1B1</accession>
<protein>
    <submittedName>
        <fullName evidence="4">Alpha/beta hydrolase</fullName>
    </submittedName>
</protein>
<evidence type="ECO:0000256" key="1">
    <source>
        <dbReference type="ARBA" id="ARBA00010515"/>
    </source>
</evidence>
<comment type="similarity">
    <text evidence="1">Belongs to the 'GDXG' lipolytic enzyme family.</text>
</comment>
<sequence>MPLEPQSKALMDELIASGITPRYLMTPEEGRKYALSAFVEMAGPPEPIYKIEDRTITTHSGNVKVRIYTPADKPKMPALVYFHGGGWRFGSIETHEAPCRTLANLAGCKVISVDYSLSPEYPFPVAMEQSYNATKWVYDNAASLGIDPDKIAVGGDSAGGNLAASTCVAARDRGNLPPIFYQVLIYPVVDFYYPGTASYKEHGTGYFLTAEAMKIYWDSYLGRTEDSQNAYAAPLSAAGFEDMPPALIVLAQYDPLYDEGVKYAEKLKVEGIPAKVLTYEGVMHGFWGMAAKIDLARKAHADVAAELRKAFAQ</sequence>
<dbReference type="GO" id="GO:0016787">
    <property type="term" value="F:hydrolase activity"/>
    <property type="evidence" value="ECO:0007669"/>
    <property type="project" value="UniProtKB-KW"/>
</dbReference>
<dbReference type="SUPFAM" id="SSF53474">
    <property type="entry name" value="alpha/beta-Hydrolases"/>
    <property type="match status" value="1"/>
</dbReference>
<dbReference type="InterPro" id="IPR002168">
    <property type="entry name" value="Lipase_GDXG_HIS_AS"/>
</dbReference>
<dbReference type="InterPro" id="IPR050300">
    <property type="entry name" value="GDXG_lipolytic_enzyme"/>
</dbReference>